<reference evidence="2" key="1">
    <citation type="submission" date="2016-08" db="EMBL/GenBank/DDBJ databases">
        <authorList>
            <person name="Varghese N."/>
            <person name="Submissions Spin"/>
        </authorList>
    </citation>
    <scope>NUCLEOTIDE SEQUENCE [LARGE SCALE GENOMIC DNA]</scope>
    <source>
        <strain evidence="2">ERR11</strain>
    </source>
</reference>
<dbReference type="PANTHER" id="PTHR36169">
    <property type="entry name" value="ETHANOLAMINE UTILIZATION PROTEIN EUTQ"/>
    <property type="match status" value="1"/>
</dbReference>
<evidence type="ECO:0000313" key="2">
    <source>
        <dbReference type="Proteomes" id="UP000199184"/>
    </source>
</evidence>
<dbReference type="RefSeq" id="WP_165637908.1">
    <property type="nucleotide sequence ID" value="NZ_FMAI01000041.1"/>
</dbReference>
<keyword evidence="2" id="KW-1185">Reference proteome</keyword>
<organism evidence="1 2">
    <name type="scientific">Bradyrhizobium shewense</name>
    <dbReference type="NCBI Taxonomy" id="1761772"/>
    <lineage>
        <taxon>Bacteria</taxon>
        <taxon>Pseudomonadati</taxon>
        <taxon>Pseudomonadota</taxon>
        <taxon>Alphaproteobacteria</taxon>
        <taxon>Hyphomicrobiales</taxon>
        <taxon>Nitrobacteraceae</taxon>
        <taxon>Bradyrhizobium</taxon>
    </lineage>
</organism>
<proteinExistence type="predicted"/>
<dbReference type="Gene3D" id="2.60.120.10">
    <property type="entry name" value="Jelly Rolls"/>
    <property type="match status" value="2"/>
</dbReference>
<dbReference type="Pfam" id="PF06249">
    <property type="entry name" value="EutQ"/>
    <property type="match status" value="2"/>
</dbReference>
<gene>
    <name evidence="1" type="ORF">GA0061098_10413</name>
</gene>
<name>A0A1C3XT20_9BRAD</name>
<sequence length="256" mass="28466">MAEPLVIKSKDMVFSQIHPEAGGYASQCQVIGPEISKSICAGIATYEGCSIERKINYDEVVVVLDGLFRIRTEENYSRVIEASFGDVIWLPKGTSLKYEGEKAKVFYGRYPVDWETRGPVTDESPSTEVMHFVAGDMVYYQMRVHEGGYSSTCSLIGPAISKTLGATVATFDGASVDWTTKYDQASVALGGNMRVVTGENYNKVLEAKLGDIIWLPEGTKLKYQGDRAINFCAPYPINWRSRSQRPRPSYWPASVR</sequence>
<accession>A0A1C3XT20</accession>
<dbReference type="Proteomes" id="UP000199184">
    <property type="component" value="Unassembled WGS sequence"/>
</dbReference>
<protein>
    <submittedName>
        <fullName evidence="1">Ethanolamine utilisation protein EutQ</fullName>
    </submittedName>
</protein>
<evidence type="ECO:0000313" key="1">
    <source>
        <dbReference type="EMBL" id="SCB55421.1"/>
    </source>
</evidence>
<dbReference type="InterPro" id="IPR014710">
    <property type="entry name" value="RmlC-like_jellyroll"/>
</dbReference>
<dbReference type="InterPro" id="IPR011051">
    <property type="entry name" value="RmlC_Cupin_sf"/>
</dbReference>
<dbReference type="AlphaFoldDB" id="A0A1C3XT20"/>
<dbReference type="InterPro" id="IPR010424">
    <property type="entry name" value="EutQ"/>
</dbReference>
<dbReference type="PANTHER" id="PTHR36169:SF1">
    <property type="entry name" value="ACETATE KINASE EUTQ"/>
    <property type="match status" value="1"/>
</dbReference>
<dbReference type="SUPFAM" id="SSF51182">
    <property type="entry name" value="RmlC-like cupins"/>
    <property type="match status" value="2"/>
</dbReference>
<dbReference type="EMBL" id="FMAI01000041">
    <property type="protein sequence ID" value="SCB55421.1"/>
    <property type="molecule type" value="Genomic_DNA"/>
</dbReference>